<evidence type="ECO:0000256" key="4">
    <source>
        <dbReference type="ARBA" id="ARBA00023015"/>
    </source>
</evidence>
<feature type="compositionally biased region" description="Basic and acidic residues" evidence="8">
    <location>
        <begin position="445"/>
        <end position="456"/>
    </location>
</feature>
<feature type="compositionally biased region" description="Low complexity" evidence="8">
    <location>
        <begin position="499"/>
        <end position="513"/>
    </location>
</feature>
<keyword evidence="3" id="KW-0677">Repeat</keyword>
<feature type="compositionally biased region" description="Polar residues" evidence="8">
    <location>
        <begin position="964"/>
        <end position="973"/>
    </location>
</feature>
<evidence type="ECO:0000259" key="9">
    <source>
        <dbReference type="SMART" id="SM00761"/>
    </source>
</evidence>
<dbReference type="Pfam" id="PF08295">
    <property type="entry name" value="Sin3_corepress"/>
    <property type="match status" value="1"/>
</dbReference>
<dbReference type="Pfam" id="PF02671">
    <property type="entry name" value="PAH"/>
    <property type="match status" value="3"/>
</dbReference>
<feature type="compositionally biased region" description="Low complexity" evidence="8">
    <location>
        <begin position="428"/>
        <end position="437"/>
    </location>
</feature>
<evidence type="ECO:0000256" key="6">
    <source>
        <dbReference type="ARBA" id="ARBA00023242"/>
    </source>
</evidence>
<dbReference type="GO" id="GO:0003714">
    <property type="term" value="F:transcription corepressor activity"/>
    <property type="evidence" value="ECO:0007669"/>
    <property type="project" value="InterPro"/>
</dbReference>
<gene>
    <name evidence="10" type="ORF">BD410DRAFT_785950</name>
</gene>
<keyword evidence="2" id="KW-0678">Repressor</keyword>
<dbReference type="FunFam" id="1.20.1160.11:FF:000001">
    <property type="entry name" value="Paired amphipathic helix protein Sin3"/>
    <property type="match status" value="1"/>
</dbReference>
<dbReference type="STRING" id="50990.A0A4Y7QC89"/>
<feature type="region of interest" description="Disordered" evidence="8">
    <location>
        <begin position="414"/>
        <end position="513"/>
    </location>
</feature>
<accession>A0A4Y7QC89</accession>
<feature type="compositionally biased region" description="Basic and acidic residues" evidence="8">
    <location>
        <begin position="414"/>
        <end position="425"/>
    </location>
</feature>
<feature type="region of interest" description="Disordered" evidence="8">
    <location>
        <begin position="1"/>
        <end position="110"/>
    </location>
</feature>
<dbReference type="InterPro" id="IPR039774">
    <property type="entry name" value="Sin3-like"/>
</dbReference>
<dbReference type="EMBL" id="ML170166">
    <property type="protein sequence ID" value="TDL24469.1"/>
    <property type="molecule type" value="Genomic_DNA"/>
</dbReference>
<evidence type="ECO:0000256" key="8">
    <source>
        <dbReference type="SAM" id="MobiDB-lite"/>
    </source>
</evidence>
<sequence length="1340" mass="149948">MKVEPHEELDQSEAKEDNSATAKQQEPSPSAQADAEDTVQTPPPAVAVKDTDIPPKVERSTSLMKLLVSDDPLPSSSSAKPTDAADPTPLPDSMDLDTSAPPKPEIKPDVVDKVAKEEEIATNILSTGPLPSPNALREPPEPSPPRSSTPSPGKDASFSELDAPVVLPSPPSVSFEPPTSNIAFGRQLNVTDALSYLDAVKQQFHDKPNVYNHFLDIMKDFKSQLIDTPGVIERVSDLFSDHPVLIQGFNTFLPVGYRIECTVDAHDANLITVTTPTGTTTQTTGGSYLRVPQVAPGPATGSSVSTTAVPSPVMLEPVPTPGDTVTFTQEQISPAMAYVTKIKQRFADHTDLYREFLDILDLYKKGSPVDEAQLATRIAKLFQNAPDLLSDFQVFMPQGILPNPEVLGAIEREDKGEKSARKKADGPSGATASSSGATKRKRKPVDKDKEKPREIASKVGMNKVNKRPKVQHNDFHNESMYPQYRAPTPPHHRSHQHGHLPPQHQQPPSLSSQHDAHFFERVRRALDNLETYNEFLKLINLFTQEIIDLRKLVEQAYVYLGDGELMAQFKDILGVDAKWEKEVLMSGGSGSSYGRGVSLLDRQNKADMHIRNGPSYRRLPASEQNVTCTGRDEMCKSVLNDEWVSHPTWASEDAGFVAHRKNAYEEALHRSEEERHEYDFHVEAIVRTIAALEATGIKMAQLPPDQQAQYKAKSPFGGPNKSVFPRIIKKIYGRDAGVEVIQALHDCPFVAVPIVLSRLKQKEEQWRRAQREWNKVWREVDARNFQKSLDHQGITFKANDKKAITTKTLVNQIEAAREEQMSKRASLIDPLFARTRPRYNMAFVFDDMSVLQDLLKLTFSFLDRMQHSIGFGERKRMESFLRTFVPMVFMLDPVQFNTAFVMRGENGDGDVNMSDDLTSLIDDSDEFVTNSRHGRNGRRGGNDLRKKLLKGNTQDKTIRKTRAGASSNPNSRLGSPFHGENMAVDEQHGSSTTGDSQRESKQGAPVTNGTTHESRPSRRGTLFANVTLYSLLRLIELLHSRLLSLKRLASKLAEDNASSSSSYLLNPTASELALLDTTLTDSRLLQMRSRGNPPAHFYEFLLESCERMFDNELDQQTFEEMARHMFGTKAYIIFTIDKVIGAILKQVQLVLSDAKIGDILENLRRERELHSPTHEDQAKFRATAQEAVGPDENLFRFDWVPDSKTLTIELLGKDDTRFEDPEVVTGRWQAYIDSYVSDYGTSNVPADKIKSPFLRRNLKHGLREEPAPAFSGRSGLEIKVCVRTYRLFFVSDTEDVLWRSRSAAAREWDSNRAASLIAAGQRWLERFSKSGALPQKRIRL</sequence>
<comment type="subcellular location">
    <subcellularLocation>
        <location evidence="1 7">Nucleus</location>
    </subcellularLocation>
</comment>
<dbReference type="SUPFAM" id="SSF47762">
    <property type="entry name" value="PAH2 domain"/>
    <property type="match status" value="3"/>
</dbReference>
<dbReference type="VEuPathDB" id="FungiDB:BD410DRAFT_785950"/>
<evidence type="ECO:0000256" key="5">
    <source>
        <dbReference type="ARBA" id="ARBA00023163"/>
    </source>
</evidence>
<dbReference type="FunFam" id="1.20.1160.11:FF:000002">
    <property type="entry name" value="Paired amphipathic helix protein SIN3"/>
    <property type="match status" value="1"/>
</dbReference>
<feature type="region of interest" description="Disordered" evidence="8">
    <location>
        <begin position="123"/>
        <end position="163"/>
    </location>
</feature>
<evidence type="ECO:0000256" key="7">
    <source>
        <dbReference type="PROSITE-ProRule" id="PRU00810"/>
    </source>
</evidence>
<dbReference type="Pfam" id="PF16879">
    <property type="entry name" value="Sin3a_C"/>
    <property type="match status" value="1"/>
</dbReference>
<dbReference type="PANTHER" id="PTHR12346">
    <property type="entry name" value="SIN3B-RELATED"/>
    <property type="match status" value="1"/>
</dbReference>
<keyword evidence="11" id="KW-1185">Reference proteome</keyword>
<feature type="compositionally biased region" description="Basic and acidic residues" evidence="8">
    <location>
        <begin position="1"/>
        <end position="18"/>
    </location>
</feature>
<name>A0A4Y7QC89_9AGAM</name>
<proteinExistence type="predicted"/>
<dbReference type="InterPro" id="IPR013194">
    <property type="entry name" value="HDAC_interact_dom"/>
</dbReference>
<dbReference type="InterPro" id="IPR031693">
    <property type="entry name" value="Sin3_C"/>
</dbReference>
<protein>
    <recommendedName>
        <fullName evidence="9">Histone deacetylase interacting domain-containing protein</fullName>
    </recommendedName>
</protein>
<keyword evidence="6 7" id="KW-0539">Nucleus</keyword>
<feature type="compositionally biased region" description="Polar residues" evidence="8">
    <location>
        <begin position="19"/>
        <end position="31"/>
    </location>
</feature>
<dbReference type="Gene3D" id="1.20.1160.11">
    <property type="entry name" value="Paired amphipathic helix"/>
    <property type="match status" value="3"/>
</dbReference>
<feature type="region of interest" description="Disordered" evidence="8">
    <location>
        <begin position="927"/>
        <end position="1018"/>
    </location>
</feature>
<organism evidence="10 11">
    <name type="scientific">Rickenella mellea</name>
    <dbReference type="NCBI Taxonomy" id="50990"/>
    <lineage>
        <taxon>Eukaryota</taxon>
        <taxon>Fungi</taxon>
        <taxon>Dikarya</taxon>
        <taxon>Basidiomycota</taxon>
        <taxon>Agaricomycotina</taxon>
        <taxon>Agaricomycetes</taxon>
        <taxon>Hymenochaetales</taxon>
        <taxon>Rickenellaceae</taxon>
        <taxon>Rickenella</taxon>
    </lineage>
</organism>
<keyword evidence="4" id="KW-0805">Transcription regulation</keyword>
<evidence type="ECO:0000313" key="11">
    <source>
        <dbReference type="Proteomes" id="UP000294933"/>
    </source>
</evidence>
<dbReference type="GO" id="GO:0070822">
    <property type="term" value="C:Sin3-type complex"/>
    <property type="evidence" value="ECO:0007669"/>
    <property type="project" value="TreeGrafter"/>
</dbReference>
<dbReference type="PROSITE" id="PS51477">
    <property type="entry name" value="PAH"/>
    <property type="match status" value="2"/>
</dbReference>
<evidence type="ECO:0000313" key="10">
    <source>
        <dbReference type="EMBL" id="TDL24469.1"/>
    </source>
</evidence>
<dbReference type="InterPro" id="IPR003822">
    <property type="entry name" value="PAH"/>
</dbReference>
<evidence type="ECO:0000256" key="1">
    <source>
        <dbReference type="ARBA" id="ARBA00004123"/>
    </source>
</evidence>
<feature type="domain" description="Histone deacetylase interacting" evidence="9">
    <location>
        <begin position="609"/>
        <end position="709"/>
    </location>
</feature>
<dbReference type="PANTHER" id="PTHR12346:SF0">
    <property type="entry name" value="SIN3A, ISOFORM G"/>
    <property type="match status" value="1"/>
</dbReference>
<dbReference type="OrthoDB" id="10265969at2759"/>
<keyword evidence="5" id="KW-0804">Transcription</keyword>
<feature type="compositionally biased region" description="Basic and acidic residues" evidence="8">
    <location>
        <begin position="49"/>
        <end position="59"/>
    </location>
</feature>
<reference evidence="10 11" key="1">
    <citation type="submission" date="2018-06" db="EMBL/GenBank/DDBJ databases">
        <title>A transcriptomic atlas of mushroom development highlights an independent origin of complex multicellularity.</title>
        <authorList>
            <consortium name="DOE Joint Genome Institute"/>
            <person name="Krizsan K."/>
            <person name="Almasi E."/>
            <person name="Merenyi Z."/>
            <person name="Sahu N."/>
            <person name="Viragh M."/>
            <person name="Koszo T."/>
            <person name="Mondo S."/>
            <person name="Kiss B."/>
            <person name="Balint B."/>
            <person name="Kues U."/>
            <person name="Barry K."/>
            <person name="Hegedus J.C."/>
            <person name="Henrissat B."/>
            <person name="Johnson J."/>
            <person name="Lipzen A."/>
            <person name="Ohm R."/>
            <person name="Nagy I."/>
            <person name="Pangilinan J."/>
            <person name="Yan J."/>
            <person name="Xiong Y."/>
            <person name="Grigoriev I.V."/>
            <person name="Hibbett D.S."/>
            <person name="Nagy L.G."/>
        </authorList>
    </citation>
    <scope>NUCLEOTIDE SEQUENCE [LARGE SCALE GENOMIC DNA]</scope>
    <source>
        <strain evidence="10 11">SZMC22713</strain>
    </source>
</reference>
<feature type="compositionally biased region" description="Low complexity" evidence="8">
    <location>
        <begin position="66"/>
        <end position="87"/>
    </location>
</feature>
<dbReference type="SMART" id="SM00761">
    <property type="entry name" value="HDAC_interact"/>
    <property type="match status" value="1"/>
</dbReference>
<evidence type="ECO:0000256" key="3">
    <source>
        <dbReference type="ARBA" id="ARBA00022737"/>
    </source>
</evidence>
<dbReference type="InterPro" id="IPR036600">
    <property type="entry name" value="PAH_sf"/>
</dbReference>
<dbReference type="GO" id="GO:0000122">
    <property type="term" value="P:negative regulation of transcription by RNA polymerase II"/>
    <property type="evidence" value="ECO:0007669"/>
    <property type="project" value="TreeGrafter"/>
</dbReference>
<evidence type="ECO:0000256" key="2">
    <source>
        <dbReference type="ARBA" id="ARBA00022491"/>
    </source>
</evidence>
<dbReference type="Proteomes" id="UP000294933">
    <property type="component" value="Unassembled WGS sequence"/>
</dbReference>